<dbReference type="EMBL" id="CM007893">
    <property type="protein sequence ID" value="OTG27811.1"/>
    <property type="molecule type" value="Genomic_DNA"/>
</dbReference>
<organism evidence="1 2">
    <name type="scientific">Helianthus annuus</name>
    <name type="common">Common sunflower</name>
    <dbReference type="NCBI Taxonomy" id="4232"/>
    <lineage>
        <taxon>Eukaryota</taxon>
        <taxon>Viridiplantae</taxon>
        <taxon>Streptophyta</taxon>
        <taxon>Embryophyta</taxon>
        <taxon>Tracheophyta</taxon>
        <taxon>Spermatophyta</taxon>
        <taxon>Magnoliopsida</taxon>
        <taxon>eudicotyledons</taxon>
        <taxon>Gunneridae</taxon>
        <taxon>Pentapetalae</taxon>
        <taxon>asterids</taxon>
        <taxon>campanulids</taxon>
        <taxon>Asterales</taxon>
        <taxon>Asteraceae</taxon>
        <taxon>Asteroideae</taxon>
        <taxon>Heliantheae alliance</taxon>
        <taxon>Heliantheae</taxon>
        <taxon>Helianthus</taxon>
    </lineage>
</organism>
<evidence type="ECO:0000313" key="2">
    <source>
        <dbReference type="Proteomes" id="UP000215914"/>
    </source>
</evidence>
<evidence type="ECO:0000313" key="1">
    <source>
        <dbReference type="EMBL" id="OTG27811.1"/>
    </source>
</evidence>
<name>A0A251UZM8_HELAN</name>
<protein>
    <submittedName>
        <fullName evidence="1">Uncharacterized protein</fullName>
    </submittedName>
</protein>
<reference evidence="2" key="1">
    <citation type="journal article" date="2017" name="Nature">
        <title>The sunflower genome provides insights into oil metabolism, flowering and Asterid evolution.</title>
        <authorList>
            <person name="Badouin H."/>
            <person name="Gouzy J."/>
            <person name="Grassa C.J."/>
            <person name="Murat F."/>
            <person name="Staton S.E."/>
            <person name="Cottret L."/>
            <person name="Lelandais-Briere C."/>
            <person name="Owens G.L."/>
            <person name="Carrere S."/>
            <person name="Mayjonade B."/>
            <person name="Legrand L."/>
            <person name="Gill N."/>
            <person name="Kane N.C."/>
            <person name="Bowers J.E."/>
            <person name="Hubner S."/>
            <person name="Bellec A."/>
            <person name="Berard A."/>
            <person name="Berges H."/>
            <person name="Blanchet N."/>
            <person name="Boniface M.C."/>
            <person name="Brunel D."/>
            <person name="Catrice O."/>
            <person name="Chaidir N."/>
            <person name="Claudel C."/>
            <person name="Donnadieu C."/>
            <person name="Faraut T."/>
            <person name="Fievet G."/>
            <person name="Helmstetter N."/>
            <person name="King M."/>
            <person name="Knapp S.J."/>
            <person name="Lai Z."/>
            <person name="Le Paslier M.C."/>
            <person name="Lippi Y."/>
            <person name="Lorenzon L."/>
            <person name="Mandel J.R."/>
            <person name="Marage G."/>
            <person name="Marchand G."/>
            <person name="Marquand E."/>
            <person name="Bret-Mestries E."/>
            <person name="Morien E."/>
            <person name="Nambeesan S."/>
            <person name="Nguyen T."/>
            <person name="Pegot-Espagnet P."/>
            <person name="Pouilly N."/>
            <person name="Raftis F."/>
            <person name="Sallet E."/>
            <person name="Schiex T."/>
            <person name="Thomas J."/>
            <person name="Vandecasteele C."/>
            <person name="Vares D."/>
            <person name="Vear F."/>
            <person name="Vautrin S."/>
            <person name="Crespi M."/>
            <person name="Mangin B."/>
            <person name="Burke J.M."/>
            <person name="Salse J."/>
            <person name="Munos S."/>
            <person name="Vincourt P."/>
            <person name="Rieseberg L.H."/>
            <person name="Langlade N.B."/>
        </authorList>
    </citation>
    <scope>NUCLEOTIDE SEQUENCE [LARGE SCALE GENOMIC DNA]</scope>
    <source>
        <strain evidence="2">cv. SF193</strain>
    </source>
</reference>
<dbReference type="InParanoid" id="A0A251UZM8"/>
<accession>A0A251UZM8</accession>
<proteinExistence type="predicted"/>
<keyword evidence="2" id="KW-1185">Reference proteome</keyword>
<dbReference type="AlphaFoldDB" id="A0A251UZM8"/>
<gene>
    <name evidence="1" type="ORF">HannXRQ_Chr04g0104121</name>
</gene>
<sequence>MATATDAAATRFKSIKSLPVDYRFMGSSGEKYANSLVSVSVPENGNMDRVVDDDSPYGKGSSFLLNDRPSVVDVNDDDVNPLVSSQGSVLGSWGNKKWGYTASYVAKKKYGGRKLTVLQQAVELILRQLKTFPFPSDIVRDREDNS</sequence>
<dbReference type="Proteomes" id="UP000215914">
    <property type="component" value="Chromosome 4"/>
</dbReference>